<gene>
    <name evidence="1" type="ordered locus">Sulku_1774</name>
</gene>
<evidence type="ECO:0000313" key="2">
    <source>
        <dbReference type="Proteomes" id="UP000008721"/>
    </source>
</evidence>
<dbReference type="RefSeq" id="WP_013460632.1">
    <property type="nucleotide sequence ID" value="NC_014762.1"/>
</dbReference>
<dbReference type="EMBL" id="CP002355">
    <property type="protein sequence ID" value="ADR34435.1"/>
    <property type="molecule type" value="Genomic_DNA"/>
</dbReference>
<sequence>MQVLSNSSYPFSNPFGTSSYSPPPSYKEISQTGELDKLKDDFSMISQELNPSERKLYNTLLSEKNYEAAKGIVTVGFMRAAGIYHDNNADTLTGESLVQDLATLYPPDSQEEQNSIKALQNYLTANPSAMALNQERRGNLLDLTA</sequence>
<evidence type="ECO:0000313" key="1">
    <source>
        <dbReference type="EMBL" id="ADR34435.1"/>
    </source>
</evidence>
<name>E4U198_SULKY</name>
<dbReference type="HOGENOM" id="CLU_1785907_0_0_7"/>
<dbReference type="AlphaFoldDB" id="E4U198"/>
<dbReference type="KEGG" id="sku:Sulku_1774"/>
<reference evidence="1 2" key="1">
    <citation type="journal article" date="2012" name="Stand. Genomic Sci.">
        <title>Complete genome sequence of the sulfur compounds oxidizing chemolithoautotroph Sulfuricurvum kujiense type strain (YK-1(T)).</title>
        <authorList>
            <person name="Han C."/>
            <person name="Kotsyurbenko O."/>
            <person name="Chertkov O."/>
            <person name="Held B."/>
            <person name="Lapidus A."/>
            <person name="Nolan M."/>
            <person name="Lucas S."/>
            <person name="Hammon N."/>
            <person name="Deshpande S."/>
            <person name="Cheng J.F."/>
            <person name="Tapia R."/>
            <person name="Goodwin L.A."/>
            <person name="Pitluck S."/>
            <person name="Liolios K."/>
            <person name="Pagani I."/>
            <person name="Ivanova N."/>
            <person name="Mavromatis K."/>
            <person name="Mikhailova N."/>
            <person name="Pati A."/>
            <person name="Chen A."/>
            <person name="Palaniappan K."/>
            <person name="Land M."/>
            <person name="Hauser L."/>
            <person name="Chang Y.J."/>
            <person name="Jeffries C.D."/>
            <person name="Brambilla E.M."/>
            <person name="Rohde M."/>
            <person name="Spring S."/>
            <person name="Sikorski J."/>
            <person name="Goker M."/>
            <person name="Woyke T."/>
            <person name="Bristow J."/>
            <person name="Eisen J.A."/>
            <person name="Markowitz V."/>
            <person name="Hugenholtz P."/>
            <person name="Kyrpides N.C."/>
            <person name="Klenk H.P."/>
            <person name="Detter J.C."/>
        </authorList>
    </citation>
    <scope>NUCLEOTIDE SEQUENCE [LARGE SCALE GENOMIC DNA]</scope>
    <source>
        <strain evidence="2">ATCC BAA-921 / DSM 16994 / JCM 11577 / YK-1</strain>
    </source>
</reference>
<accession>E4U198</accession>
<protein>
    <submittedName>
        <fullName evidence="1">Uncharacterized protein</fullName>
    </submittedName>
</protein>
<proteinExistence type="predicted"/>
<organism evidence="1 2">
    <name type="scientific">Sulfuricurvum kujiense (strain ATCC BAA-921 / DSM 16994 / JCM 11577 / YK-1)</name>
    <dbReference type="NCBI Taxonomy" id="709032"/>
    <lineage>
        <taxon>Bacteria</taxon>
        <taxon>Pseudomonadati</taxon>
        <taxon>Campylobacterota</taxon>
        <taxon>Epsilonproteobacteria</taxon>
        <taxon>Campylobacterales</taxon>
        <taxon>Sulfurimonadaceae</taxon>
        <taxon>Sulfuricurvum</taxon>
    </lineage>
</organism>
<dbReference type="Proteomes" id="UP000008721">
    <property type="component" value="Chromosome"/>
</dbReference>
<keyword evidence="2" id="KW-1185">Reference proteome</keyword>
<dbReference type="STRING" id="709032.Sulku_1774"/>